<accession>A0AA94JP11</accession>
<organism evidence="2">
    <name type="scientific">Flavobacterium columnare</name>
    <dbReference type="NCBI Taxonomy" id="996"/>
    <lineage>
        <taxon>Bacteria</taxon>
        <taxon>Pseudomonadati</taxon>
        <taxon>Bacteroidota</taxon>
        <taxon>Flavobacteriia</taxon>
        <taxon>Flavobacteriales</taxon>
        <taxon>Flavobacteriaceae</taxon>
        <taxon>Flavobacterium</taxon>
    </lineage>
</organism>
<dbReference type="RefSeq" id="WP_060381346.1">
    <property type="nucleotide sequence ID" value="NZ_MTDB01000003.1"/>
</dbReference>
<reference evidence="2" key="1">
    <citation type="submission" date="2018-12" db="EMBL/GenBank/DDBJ databases">
        <title>Draft genome sequence of Flaovobacterium columnare BGFS27 isolated from channel catfish in Alabama.</title>
        <authorList>
            <person name="Cai W."/>
            <person name="Arias C."/>
        </authorList>
    </citation>
    <scope>NUCLEOTIDE SEQUENCE [LARGE SCALE GENOMIC DNA]</scope>
    <source>
        <strain evidence="2">BGFS27</strain>
    </source>
</reference>
<dbReference type="Pfam" id="PF09527">
    <property type="entry name" value="ATPase_gene1"/>
    <property type="match status" value="1"/>
</dbReference>
<dbReference type="KEGG" id="fcv:AWN65_00415"/>
<gene>
    <name evidence="2" type="ORF">EJB19_01940</name>
</gene>
<protein>
    <submittedName>
        <fullName evidence="2">AtpZ/AtpI family protein</fullName>
    </submittedName>
</protein>
<sequence>MNNNNTEEKEKIKRNKWLSLVAIPSQMGVTIFLFFKLGQWLDTSYPNSVFYYDKVFTLVGVFLALYNVIKQVNEINK</sequence>
<dbReference type="EMBL" id="RWGX01000003">
    <property type="protein sequence ID" value="RVU88930.1"/>
    <property type="molecule type" value="Genomic_DNA"/>
</dbReference>
<comment type="caution">
    <text evidence="2">The sequence shown here is derived from an EMBL/GenBank/DDBJ whole genome shotgun (WGS) entry which is preliminary data.</text>
</comment>
<keyword evidence="1" id="KW-1133">Transmembrane helix</keyword>
<keyword evidence="1" id="KW-0812">Transmembrane</keyword>
<proteinExistence type="predicted"/>
<keyword evidence="1" id="KW-0472">Membrane</keyword>
<dbReference type="AlphaFoldDB" id="A0AA94JP11"/>
<feature type="transmembrane region" description="Helical" evidence="1">
    <location>
        <begin position="49"/>
        <end position="69"/>
    </location>
</feature>
<name>A0AA94JP11_9FLAO</name>
<evidence type="ECO:0000313" key="2">
    <source>
        <dbReference type="EMBL" id="RVU88930.1"/>
    </source>
</evidence>
<dbReference type="InterPro" id="IPR032820">
    <property type="entry name" value="ATPase_put"/>
</dbReference>
<feature type="transmembrane region" description="Helical" evidence="1">
    <location>
        <begin position="17"/>
        <end position="37"/>
    </location>
</feature>
<evidence type="ECO:0000256" key="1">
    <source>
        <dbReference type="SAM" id="Phobius"/>
    </source>
</evidence>
<dbReference type="GeneID" id="56894238"/>